<feature type="signal peptide" evidence="6">
    <location>
        <begin position="1"/>
        <end position="18"/>
    </location>
</feature>
<dbReference type="EMBL" id="CAKOFQ010006675">
    <property type="protein sequence ID" value="CAH1958126.1"/>
    <property type="molecule type" value="Genomic_DNA"/>
</dbReference>
<dbReference type="GO" id="GO:0052689">
    <property type="term" value="F:carboxylic ester hydrolase activity"/>
    <property type="evidence" value="ECO:0007669"/>
    <property type="project" value="UniProtKB-KW"/>
</dbReference>
<keyword evidence="2" id="KW-0719">Serine esterase</keyword>
<sequence>MIAKTAVLTLLTLQYVWSHPEHPIVNTPLGTIKGTTLTSRLGKDIFSFLGIKYAEPPVDELRFKPPVPIEKYEGTYDATKDGPICPQPVVKPIISEDCLALNVYTTKLPEGFLATGDKEAPGNNGLKDQVLVLKWVQKYIESFGGDPNSVTLLGYSSGSWSAILHMLSPMSKGLFHRAIAMSGSPLGIYPIPSEQVHLAKHQAHLLGCSDDSSEKLIQCLKTKPAKEIGDSLLGFREFGLDPILIWSPVVEPDVGQERFLTDDPIHLIKKGQILTKVPLIIGQTKDEFAANAFTVVNNETLTKAMNEHWEEVAPIAFIYERGTDHSIKVSKAIRKFYLSDKPVDKSQVENLAKIYTDALEGFPINRAAKLMVEHNKGPVYYYRFSFTGKYSHFYLPDTNNTVPHGAAHHDDLMYLFHIGFAFPQFTSKIHPAEDKMVNKLTTLVANFAKSSNPTPTTDPELDNVKWETFDLKDQKFLEIGDKLAMSQKMFDDRMKFWETLYPLDK</sequence>
<dbReference type="InterPro" id="IPR002018">
    <property type="entry name" value="CarbesteraseB"/>
</dbReference>
<dbReference type="EC" id="3.1.1.-" evidence="6"/>
<feature type="domain" description="Carboxylesterase type B" evidence="7">
    <location>
        <begin position="111"/>
        <end position="497"/>
    </location>
</feature>
<dbReference type="AlphaFoldDB" id="A0A9P0JQF5"/>
<keyword evidence="4" id="KW-1015">Disulfide bond</keyword>
<keyword evidence="9" id="KW-1185">Reference proteome</keyword>
<dbReference type="InterPro" id="IPR050309">
    <property type="entry name" value="Type-B_Carboxylest/Lipase"/>
</dbReference>
<comment type="caution">
    <text evidence="8">The sequence shown here is derived from an EMBL/GenBank/DDBJ whole genome shotgun (WGS) entry which is preliminary data.</text>
</comment>
<dbReference type="InterPro" id="IPR029058">
    <property type="entry name" value="AB_hydrolase_fold"/>
</dbReference>
<comment type="similarity">
    <text evidence="1 6">Belongs to the type-B carboxylesterase/lipase family.</text>
</comment>
<dbReference type="OrthoDB" id="197735at2759"/>
<keyword evidence="3 6" id="KW-0378">Hydrolase</keyword>
<evidence type="ECO:0000313" key="8">
    <source>
        <dbReference type="EMBL" id="CAH1958126.1"/>
    </source>
</evidence>
<feature type="domain" description="Carboxylesterase type B" evidence="7">
    <location>
        <begin position="22"/>
        <end position="106"/>
    </location>
</feature>
<evidence type="ECO:0000256" key="5">
    <source>
        <dbReference type="ARBA" id="ARBA00023180"/>
    </source>
</evidence>
<accession>A0A9P0JQF5</accession>
<dbReference type="Proteomes" id="UP001152888">
    <property type="component" value="Unassembled WGS sequence"/>
</dbReference>
<evidence type="ECO:0000256" key="3">
    <source>
        <dbReference type="ARBA" id="ARBA00022801"/>
    </source>
</evidence>
<dbReference type="Pfam" id="PF00135">
    <property type="entry name" value="COesterase"/>
    <property type="match status" value="2"/>
</dbReference>
<evidence type="ECO:0000259" key="7">
    <source>
        <dbReference type="Pfam" id="PF00135"/>
    </source>
</evidence>
<evidence type="ECO:0000256" key="6">
    <source>
        <dbReference type="RuleBase" id="RU361235"/>
    </source>
</evidence>
<protein>
    <recommendedName>
        <fullName evidence="6">Carboxylic ester hydrolase</fullName>
        <ecNumber evidence="6">3.1.1.-</ecNumber>
    </recommendedName>
</protein>
<evidence type="ECO:0000256" key="2">
    <source>
        <dbReference type="ARBA" id="ARBA00022487"/>
    </source>
</evidence>
<proteinExistence type="inferred from homology"/>
<name>A0A9P0JQF5_ACAOB</name>
<evidence type="ECO:0000313" key="9">
    <source>
        <dbReference type="Proteomes" id="UP001152888"/>
    </source>
</evidence>
<dbReference type="InterPro" id="IPR019826">
    <property type="entry name" value="Carboxylesterase_B_AS"/>
</dbReference>
<evidence type="ECO:0000256" key="4">
    <source>
        <dbReference type="ARBA" id="ARBA00023157"/>
    </source>
</evidence>
<dbReference type="PROSITE" id="PS00122">
    <property type="entry name" value="CARBOXYLESTERASE_B_1"/>
    <property type="match status" value="1"/>
</dbReference>
<dbReference type="SUPFAM" id="SSF53474">
    <property type="entry name" value="alpha/beta-Hydrolases"/>
    <property type="match status" value="1"/>
</dbReference>
<evidence type="ECO:0000256" key="1">
    <source>
        <dbReference type="ARBA" id="ARBA00005964"/>
    </source>
</evidence>
<feature type="chain" id="PRO_5040543196" description="Carboxylic ester hydrolase" evidence="6">
    <location>
        <begin position="19"/>
        <end position="505"/>
    </location>
</feature>
<dbReference type="PANTHER" id="PTHR11559">
    <property type="entry name" value="CARBOXYLESTERASE"/>
    <property type="match status" value="1"/>
</dbReference>
<keyword evidence="5" id="KW-0325">Glycoprotein</keyword>
<keyword evidence="6" id="KW-0732">Signal</keyword>
<organism evidence="8 9">
    <name type="scientific">Acanthoscelides obtectus</name>
    <name type="common">Bean weevil</name>
    <name type="synonym">Bruchus obtectus</name>
    <dbReference type="NCBI Taxonomy" id="200917"/>
    <lineage>
        <taxon>Eukaryota</taxon>
        <taxon>Metazoa</taxon>
        <taxon>Ecdysozoa</taxon>
        <taxon>Arthropoda</taxon>
        <taxon>Hexapoda</taxon>
        <taxon>Insecta</taxon>
        <taxon>Pterygota</taxon>
        <taxon>Neoptera</taxon>
        <taxon>Endopterygota</taxon>
        <taxon>Coleoptera</taxon>
        <taxon>Polyphaga</taxon>
        <taxon>Cucujiformia</taxon>
        <taxon>Chrysomeloidea</taxon>
        <taxon>Chrysomelidae</taxon>
        <taxon>Bruchinae</taxon>
        <taxon>Bruchini</taxon>
        <taxon>Acanthoscelides</taxon>
    </lineage>
</organism>
<gene>
    <name evidence="8" type="ORF">ACAOBT_LOCUS2483</name>
</gene>
<reference evidence="8" key="1">
    <citation type="submission" date="2022-03" db="EMBL/GenBank/DDBJ databases">
        <authorList>
            <person name="Sayadi A."/>
        </authorList>
    </citation>
    <scope>NUCLEOTIDE SEQUENCE</scope>
</reference>
<dbReference type="Gene3D" id="3.40.50.1820">
    <property type="entry name" value="alpha/beta hydrolase"/>
    <property type="match status" value="2"/>
</dbReference>